<reference evidence="1 2" key="1">
    <citation type="submission" date="2020-02" db="EMBL/GenBank/DDBJ databases">
        <authorList>
            <person name="Ma Q."/>
            <person name="Huang Y."/>
            <person name="Song X."/>
            <person name="Pei D."/>
        </authorList>
    </citation>
    <scope>NUCLEOTIDE SEQUENCE [LARGE SCALE GENOMIC DNA]</scope>
    <source>
        <strain evidence="1">Sxm20200214</strain>
        <tissue evidence="1">Leaf</tissue>
    </source>
</reference>
<evidence type="ECO:0000313" key="2">
    <source>
        <dbReference type="Proteomes" id="UP000886595"/>
    </source>
</evidence>
<name>A0A8X7V9C1_BRACI</name>
<accession>A0A8X7V9C1</accession>
<dbReference type="EMBL" id="JAAMPC010000007">
    <property type="protein sequence ID" value="KAG2304686.1"/>
    <property type="molecule type" value="Genomic_DNA"/>
</dbReference>
<comment type="caution">
    <text evidence="1">The sequence shown here is derived from an EMBL/GenBank/DDBJ whole genome shotgun (WGS) entry which is preliminary data.</text>
</comment>
<dbReference type="Proteomes" id="UP000886595">
    <property type="component" value="Unassembled WGS sequence"/>
</dbReference>
<protein>
    <recommendedName>
        <fullName evidence="3">O-fucosyltransferase family protein</fullName>
    </recommendedName>
</protein>
<dbReference type="AlphaFoldDB" id="A0A8X7V9C1"/>
<gene>
    <name evidence="1" type="ORF">Bca52824_033337</name>
</gene>
<dbReference type="PANTHER" id="PTHR31818">
    <property type="entry name" value="O-FUCOSYLTRANSFERASE 16"/>
    <property type="match status" value="1"/>
</dbReference>
<dbReference type="OrthoDB" id="538216at2759"/>
<proteinExistence type="predicted"/>
<keyword evidence="2" id="KW-1185">Reference proteome</keyword>
<organism evidence="1 2">
    <name type="scientific">Brassica carinata</name>
    <name type="common">Ethiopian mustard</name>
    <name type="synonym">Abyssinian cabbage</name>
    <dbReference type="NCBI Taxonomy" id="52824"/>
    <lineage>
        <taxon>Eukaryota</taxon>
        <taxon>Viridiplantae</taxon>
        <taxon>Streptophyta</taxon>
        <taxon>Embryophyta</taxon>
        <taxon>Tracheophyta</taxon>
        <taxon>Spermatophyta</taxon>
        <taxon>Magnoliopsida</taxon>
        <taxon>eudicotyledons</taxon>
        <taxon>Gunneridae</taxon>
        <taxon>Pentapetalae</taxon>
        <taxon>rosids</taxon>
        <taxon>malvids</taxon>
        <taxon>Brassicales</taxon>
        <taxon>Brassicaceae</taxon>
        <taxon>Brassiceae</taxon>
        <taxon>Brassica</taxon>
    </lineage>
</organism>
<sequence length="155" mass="17507">MLINIGGGGGGIDTIKSAAFQYPRDRGRSDRDVWRSRNADFFYGYSNASTQFSKCESSDEKLLILGNRHQWWLEPSTNWSEFYSPSSFLLLRARILNATLVVVVPKLDQKSYWKDANVKKMNGLVTDLQMFALKSLQIPLPGRHPPSPCLSMPPP</sequence>
<dbReference type="PANTHER" id="PTHR31818:SF1">
    <property type="entry name" value="O-FUCOSYLTRANSFERASE 16"/>
    <property type="match status" value="1"/>
</dbReference>
<evidence type="ECO:0008006" key="3">
    <source>
        <dbReference type="Google" id="ProtNLM"/>
    </source>
</evidence>
<evidence type="ECO:0000313" key="1">
    <source>
        <dbReference type="EMBL" id="KAG2304686.1"/>
    </source>
</evidence>